<feature type="transmembrane region" description="Helical" evidence="1">
    <location>
        <begin position="313"/>
        <end position="331"/>
    </location>
</feature>
<feature type="transmembrane region" description="Helical" evidence="1">
    <location>
        <begin position="277"/>
        <end position="301"/>
    </location>
</feature>
<name>A0ABV3L7Z9_9RHOB</name>
<feature type="transmembrane region" description="Helical" evidence="1">
    <location>
        <begin position="587"/>
        <end position="605"/>
    </location>
</feature>
<proteinExistence type="predicted"/>
<feature type="transmembrane region" description="Helical" evidence="1">
    <location>
        <begin position="500"/>
        <end position="517"/>
    </location>
</feature>
<feature type="transmembrane region" description="Helical" evidence="1">
    <location>
        <begin position="41"/>
        <end position="58"/>
    </location>
</feature>
<comment type="caution">
    <text evidence="3">The sequence shown here is derived from an EMBL/GenBank/DDBJ whole genome shotgun (WGS) entry which is preliminary data.</text>
</comment>
<organism evidence="3 4">
    <name type="scientific">Meridianimarinicoccus marinus</name>
    <dbReference type="NCBI Taxonomy" id="3231483"/>
    <lineage>
        <taxon>Bacteria</taxon>
        <taxon>Pseudomonadati</taxon>
        <taxon>Pseudomonadota</taxon>
        <taxon>Alphaproteobacteria</taxon>
        <taxon>Rhodobacterales</taxon>
        <taxon>Paracoccaceae</taxon>
        <taxon>Meridianimarinicoccus</taxon>
    </lineage>
</organism>
<dbReference type="EMBL" id="JBFBVU010000016">
    <property type="protein sequence ID" value="MEV8467681.1"/>
    <property type="molecule type" value="Genomic_DNA"/>
</dbReference>
<feature type="transmembrane region" description="Helical" evidence="1">
    <location>
        <begin position="556"/>
        <end position="575"/>
    </location>
</feature>
<keyword evidence="1" id="KW-0472">Membrane</keyword>
<evidence type="ECO:0000313" key="3">
    <source>
        <dbReference type="EMBL" id="MEV8467681.1"/>
    </source>
</evidence>
<evidence type="ECO:0000256" key="2">
    <source>
        <dbReference type="SAM" id="SignalP"/>
    </source>
</evidence>
<feature type="transmembrane region" description="Helical" evidence="1">
    <location>
        <begin position="134"/>
        <end position="158"/>
    </location>
</feature>
<feature type="transmembrane region" description="Helical" evidence="1">
    <location>
        <begin position="102"/>
        <end position="122"/>
    </location>
</feature>
<feature type="transmembrane region" description="Helical" evidence="1">
    <location>
        <begin position="529"/>
        <end position="550"/>
    </location>
</feature>
<feature type="transmembrane region" description="Helical" evidence="1">
    <location>
        <begin position="413"/>
        <end position="434"/>
    </location>
</feature>
<evidence type="ECO:0008006" key="5">
    <source>
        <dbReference type="Google" id="ProtNLM"/>
    </source>
</evidence>
<feature type="transmembrane region" description="Helical" evidence="1">
    <location>
        <begin position="337"/>
        <end position="355"/>
    </location>
</feature>
<feature type="transmembrane region" description="Helical" evidence="1">
    <location>
        <begin position="367"/>
        <end position="385"/>
    </location>
</feature>
<feature type="chain" id="PRO_5045964801" description="Glycosyltransferase RgtA/B/C/D-like domain-containing protein" evidence="2">
    <location>
        <begin position="26"/>
        <end position="700"/>
    </location>
</feature>
<keyword evidence="4" id="KW-1185">Reference proteome</keyword>
<sequence>MPQICVKSVRTAALGALVAATSALAATPAVAAVAGLSHPLVWPILPIVLTGLICGVVALRGYRDFAALAGVFLLGSMGQWMLVQDPYFPALKLTPLSLRVGLGLAALALQAGVTVWVLLPDIRVGLLRRIGWGGGLRLVVVLGLLGLFAVSPTLYVAYGYLPSYAVQIVLWGGLVGLHLLTLGGLLLVPGPDLGLRLPGWIYAALAVAGSLAVGVLAMQAIPHVGDEVPYILQAKLYLQGALTAPAPPEALRPGLEYYLLDIVDGRWIPTTAPGWPILLALGFAAGMPWLINPLLTGATVLLARSFALRSSGAVAQANLVALLMAVSPWVLAVGGSYMTHSTAVFMAVLAWWCLSRGGFLRHGEARPLSVGWAVAGGLAMGWLFATRQFEGVLIGVLTGLALVAHRPFGWRPILGYALGCIATGAIYLIANFAITGNPLVAPLAAYLEGYWPDTRNAFGFGPDLGPPAKSWGALDFRPGHSPFEGAINTANGLASLNREALGWATGSFLAAGLALTFGNWRRITRFDLFLGLVLLGTIGGMFFYWFTGTFFVGPRYWYIACLPVFWISACGLTAFTARVPEETAKRAGSVIWLLCLSALVVFLPWRGAEKYHQYRENYAGLEALHEADRFGHDLVFVTTEGDIGPALVLNDPMLPPGKPIYLKDMGAAQNAAAAAALPDRGVRHVTLSSDGAGEHPPGGN</sequence>
<accession>A0ABV3L7Z9</accession>
<evidence type="ECO:0000256" key="1">
    <source>
        <dbReference type="SAM" id="Phobius"/>
    </source>
</evidence>
<keyword evidence="1" id="KW-1133">Transmembrane helix</keyword>
<keyword evidence="1" id="KW-0812">Transmembrane</keyword>
<reference evidence="3 4" key="1">
    <citation type="submission" date="2024-07" db="EMBL/GenBank/DDBJ databases">
        <authorList>
            <person name="Kang M."/>
        </authorList>
    </citation>
    <scope>NUCLEOTIDE SEQUENCE [LARGE SCALE GENOMIC DNA]</scope>
    <source>
        <strain evidence="3 4">DFM31</strain>
    </source>
</reference>
<gene>
    <name evidence="3" type="ORF">AB0T83_12930</name>
</gene>
<feature type="transmembrane region" description="Helical" evidence="1">
    <location>
        <begin position="391"/>
        <end position="408"/>
    </location>
</feature>
<feature type="signal peptide" evidence="2">
    <location>
        <begin position="1"/>
        <end position="25"/>
    </location>
</feature>
<feature type="transmembrane region" description="Helical" evidence="1">
    <location>
        <begin position="65"/>
        <end position="82"/>
    </location>
</feature>
<evidence type="ECO:0000313" key="4">
    <source>
        <dbReference type="Proteomes" id="UP001553161"/>
    </source>
</evidence>
<protein>
    <recommendedName>
        <fullName evidence="5">Glycosyltransferase RgtA/B/C/D-like domain-containing protein</fullName>
    </recommendedName>
</protein>
<feature type="transmembrane region" description="Helical" evidence="1">
    <location>
        <begin position="200"/>
        <end position="221"/>
    </location>
</feature>
<feature type="transmembrane region" description="Helical" evidence="1">
    <location>
        <begin position="164"/>
        <end position="188"/>
    </location>
</feature>
<keyword evidence="2" id="KW-0732">Signal</keyword>
<dbReference type="Proteomes" id="UP001553161">
    <property type="component" value="Unassembled WGS sequence"/>
</dbReference>